<dbReference type="EMBL" id="DSUJ01000011">
    <property type="protein sequence ID" value="HFI92381.1"/>
    <property type="molecule type" value="Genomic_DNA"/>
</dbReference>
<evidence type="ECO:0000256" key="4">
    <source>
        <dbReference type="ARBA" id="ARBA00022475"/>
    </source>
</evidence>
<organism evidence="10">
    <name type="scientific">Ignavibacterium album</name>
    <dbReference type="NCBI Taxonomy" id="591197"/>
    <lineage>
        <taxon>Bacteria</taxon>
        <taxon>Pseudomonadati</taxon>
        <taxon>Ignavibacteriota</taxon>
        <taxon>Ignavibacteria</taxon>
        <taxon>Ignavibacteriales</taxon>
        <taxon>Ignavibacteriaceae</taxon>
        <taxon>Ignavibacterium</taxon>
    </lineage>
</organism>
<keyword evidence="3" id="KW-0813">Transport</keyword>
<evidence type="ECO:0000256" key="3">
    <source>
        <dbReference type="ARBA" id="ARBA00022448"/>
    </source>
</evidence>
<dbReference type="InterPro" id="IPR047817">
    <property type="entry name" value="ABC2_TM_bact-type"/>
</dbReference>
<feature type="transmembrane region" description="Helical" evidence="8">
    <location>
        <begin position="260"/>
        <end position="281"/>
    </location>
</feature>
<feature type="transmembrane region" description="Helical" evidence="8">
    <location>
        <begin position="349"/>
        <end position="369"/>
    </location>
</feature>
<evidence type="ECO:0000259" key="9">
    <source>
        <dbReference type="PROSITE" id="PS51012"/>
    </source>
</evidence>
<feature type="transmembrane region" description="Helical" evidence="8">
    <location>
        <begin position="225"/>
        <end position="248"/>
    </location>
</feature>
<evidence type="ECO:0000256" key="6">
    <source>
        <dbReference type="ARBA" id="ARBA00022989"/>
    </source>
</evidence>
<dbReference type="Gene3D" id="3.40.1710.10">
    <property type="entry name" value="abc type-2 transporter like domain"/>
    <property type="match status" value="1"/>
</dbReference>
<name>A0A7V2ZLV7_9BACT</name>
<evidence type="ECO:0000256" key="5">
    <source>
        <dbReference type="ARBA" id="ARBA00022692"/>
    </source>
</evidence>
<dbReference type="Pfam" id="PF12698">
    <property type="entry name" value="ABC2_membrane_3"/>
    <property type="match status" value="1"/>
</dbReference>
<keyword evidence="6 8" id="KW-1133">Transmembrane helix</keyword>
<feature type="transmembrane region" description="Helical" evidence="8">
    <location>
        <begin position="21"/>
        <end position="40"/>
    </location>
</feature>
<dbReference type="PANTHER" id="PTHR30294">
    <property type="entry name" value="MEMBRANE COMPONENT OF ABC TRANSPORTER YHHJ-RELATED"/>
    <property type="match status" value="1"/>
</dbReference>
<dbReference type="PROSITE" id="PS51012">
    <property type="entry name" value="ABC_TM2"/>
    <property type="match status" value="1"/>
</dbReference>
<dbReference type="GO" id="GO:0005886">
    <property type="term" value="C:plasma membrane"/>
    <property type="evidence" value="ECO:0007669"/>
    <property type="project" value="UniProtKB-SubCell"/>
</dbReference>
<reference evidence="10" key="1">
    <citation type="journal article" date="2020" name="mSystems">
        <title>Genome- and Community-Level Interaction Insights into Carbon Utilization and Element Cycling Functions of Hydrothermarchaeota in Hydrothermal Sediment.</title>
        <authorList>
            <person name="Zhou Z."/>
            <person name="Liu Y."/>
            <person name="Xu W."/>
            <person name="Pan J."/>
            <person name="Luo Z.H."/>
            <person name="Li M."/>
        </authorList>
    </citation>
    <scope>NUCLEOTIDE SEQUENCE [LARGE SCALE GENOMIC DNA]</scope>
    <source>
        <strain evidence="10">SpSt-479</strain>
    </source>
</reference>
<keyword evidence="5 8" id="KW-0812">Transmembrane</keyword>
<accession>A0A7V2ZLV7</accession>
<sequence length="376" mass="42449">MKSILNFIKKEFLQFKRDPKMFGIILIAPVVQLIFLGYAANLDIEKIKLVVYDQDKTSTSRKLINDLTSSGYFVAQDFVNDYNSVTKYLDYNKAIVALVIPNDFEKNLSRKETAKIQAIFDATDGNTASIAAGYLQQIILQFAKNTVFEMMQQSGNILIPVGSITPEIRIWYNPTLKTRNYMVPGIVGLLLSIVTLLLTSLAVVKEKEIGTMEQLIVTPLKPYQIIIGKLVPFILLGFVSITIVLTAMRVIFDIPVKGDIFFLFISAFFYILSTLGLGLFVSTISKTQQQAMMIAVFAVMMPMVFLSGFAFPVENMPKIIQYISYVIPLKYFINIIRGVISKGLGFYDLWLNALVLFIMGILILILSSLRFQRRLD</sequence>
<keyword evidence="7 8" id="KW-0472">Membrane</keyword>
<gene>
    <name evidence="10" type="ORF">ENS31_12765</name>
</gene>
<feature type="domain" description="ABC transmembrane type-2" evidence="9">
    <location>
        <begin position="128"/>
        <end position="374"/>
    </location>
</feature>
<feature type="transmembrane region" description="Helical" evidence="8">
    <location>
        <begin position="181"/>
        <end position="204"/>
    </location>
</feature>
<keyword evidence="4" id="KW-1003">Cell membrane</keyword>
<dbReference type="InterPro" id="IPR051449">
    <property type="entry name" value="ABC-2_transporter_component"/>
</dbReference>
<dbReference type="PANTHER" id="PTHR30294:SF29">
    <property type="entry name" value="MULTIDRUG ABC TRANSPORTER PERMEASE YBHS-RELATED"/>
    <property type="match status" value="1"/>
</dbReference>
<evidence type="ECO:0000256" key="7">
    <source>
        <dbReference type="ARBA" id="ARBA00023136"/>
    </source>
</evidence>
<feature type="transmembrane region" description="Helical" evidence="8">
    <location>
        <begin position="293"/>
        <end position="313"/>
    </location>
</feature>
<comment type="similarity">
    <text evidence="2">Belongs to the ABC-2 integral membrane protein family.</text>
</comment>
<comment type="caution">
    <text evidence="10">The sequence shown here is derived from an EMBL/GenBank/DDBJ whole genome shotgun (WGS) entry which is preliminary data.</text>
</comment>
<dbReference type="GO" id="GO:0140359">
    <property type="term" value="F:ABC-type transporter activity"/>
    <property type="evidence" value="ECO:0007669"/>
    <property type="project" value="InterPro"/>
</dbReference>
<comment type="subcellular location">
    <subcellularLocation>
        <location evidence="1">Cell membrane</location>
        <topology evidence="1">Multi-pass membrane protein</topology>
    </subcellularLocation>
</comment>
<evidence type="ECO:0000313" key="10">
    <source>
        <dbReference type="EMBL" id="HFI92381.1"/>
    </source>
</evidence>
<dbReference type="AlphaFoldDB" id="A0A7V2ZLV7"/>
<proteinExistence type="inferred from homology"/>
<evidence type="ECO:0000256" key="1">
    <source>
        <dbReference type="ARBA" id="ARBA00004651"/>
    </source>
</evidence>
<protein>
    <submittedName>
        <fullName evidence="10">ABC transporter permease</fullName>
    </submittedName>
</protein>
<evidence type="ECO:0000256" key="2">
    <source>
        <dbReference type="ARBA" id="ARBA00007783"/>
    </source>
</evidence>
<evidence type="ECO:0000256" key="8">
    <source>
        <dbReference type="SAM" id="Phobius"/>
    </source>
</evidence>
<dbReference type="InterPro" id="IPR013525">
    <property type="entry name" value="ABC2_TM"/>
</dbReference>